<dbReference type="Pfam" id="PF07530">
    <property type="entry name" value="PRE_C2HC"/>
    <property type="match status" value="1"/>
</dbReference>
<name>A0A6G0ZHT4_APHCR</name>
<accession>A0A6G0ZHT4</accession>
<feature type="domain" description="Pre-C2HC" evidence="1">
    <location>
        <begin position="190"/>
        <end position="243"/>
    </location>
</feature>
<organism evidence="2 3">
    <name type="scientific">Aphis craccivora</name>
    <name type="common">Cowpea aphid</name>
    <dbReference type="NCBI Taxonomy" id="307492"/>
    <lineage>
        <taxon>Eukaryota</taxon>
        <taxon>Metazoa</taxon>
        <taxon>Ecdysozoa</taxon>
        <taxon>Arthropoda</taxon>
        <taxon>Hexapoda</taxon>
        <taxon>Insecta</taxon>
        <taxon>Pterygota</taxon>
        <taxon>Neoptera</taxon>
        <taxon>Paraneoptera</taxon>
        <taxon>Hemiptera</taxon>
        <taxon>Sternorrhyncha</taxon>
        <taxon>Aphidomorpha</taxon>
        <taxon>Aphidoidea</taxon>
        <taxon>Aphididae</taxon>
        <taxon>Aphidini</taxon>
        <taxon>Aphis</taxon>
        <taxon>Aphis</taxon>
    </lineage>
</organism>
<evidence type="ECO:0000313" key="2">
    <source>
        <dbReference type="EMBL" id="KAF0770082.1"/>
    </source>
</evidence>
<gene>
    <name evidence="2" type="ORF">FWK35_00024711</name>
</gene>
<dbReference type="InterPro" id="IPR006579">
    <property type="entry name" value="Pre_C2HC_dom"/>
</dbReference>
<keyword evidence="3" id="KW-1185">Reference proteome</keyword>
<comment type="caution">
    <text evidence="2">The sequence shown here is derived from an EMBL/GenBank/DDBJ whole genome shotgun (WGS) entry which is preliminary data.</text>
</comment>
<dbReference type="Proteomes" id="UP000478052">
    <property type="component" value="Unassembled WGS sequence"/>
</dbReference>
<protein>
    <recommendedName>
        <fullName evidence="1">Pre-C2HC domain-containing protein</fullName>
    </recommendedName>
</protein>
<evidence type="ECO:0000259" key="1">
    <source>
        <dbReference type="Pfam" id="PF07530"/>
    </source>
</evidence>
<proteinExistence type="predicted"/>
<sequence length="341" mass="38495">MLLVDVIETRLRHAFNNQLPGRCFDMSRNSSHYKRNLPSSPSSPMTDQKKMKTFVTPNRIAALDDSTASLPDAFSLPPITDLSPVQGEISNQTFTQAANNIPSYKARKIFIKDVTNFSKLKYDLITVLGPEAVTFKASKEFLTIRTANTNIFNKTVSYLDAIHSYFHTHAPQHLRPINAVIHHLHHSTPTEKIETALTDLGLSVLNVSIIQNKKTNIPLLLFLVNLDPKEHNLKIFQLKSKCGHTRNWCHHQPRCVKRRENHSTGDCTKPRDTCQMQFSSIEPPPIKLKNYAEVKRNHNNIDTSPSISTILYNFISNLNAIISPLISLLTTVLNSILTKVA</sequence>
<reference evidence="2 3" key="1">
    <citation type="submission" date="2019-08" db="EMBL/GenBank/DDBJ databases">
        <title>Whole genome of Aphis craccivora.</title>
        <authorList>
            <person name="Voronova N.V."/>
            <person name="Shulinski R.S."/>
            <person name="Bandarenka Y.V."/>
            <person name="Zhorov D.G."/>
            <person name="Warner D."/>
        </authorList>
    </citation>
    <scope>NUCLEOTIDE SEQUENCE [LARGE SCALE GENOMIC DNA]</scope>
    <source>
        <strain evidence="2">180601</strain>
        <tissue evidence="2">Whole Body</tissue>
    </source>
</reference>
<feature type="non-terminal residue" evidence="2">
    <location>
        <position position="341"/>
    </location>
</feature>
<evidence type="ECO:0000313" key="3">
    <source>
        <dbReference type="Proteomes" id="UP000478052"/>
    </source>
</evidence>
<dbReference type="AlphaFoldDB" id="A0A6G0ZHT4"/>
<dbReference type="OrthoDB" id="6647003at2759"/>
<dbReference type="EMBL" id="VUJU01000488">
    <property type="protein sequence ID" value="KAF0770082.1"/>
    <property type="molecule type" value="Genomic_DNA"/>
</dbReference>